<protein>
    <recommendedName>
        <fullName evidence="4">N-acetyltransferase domain-containing protein</fullName>
    </recommendedName>
</protein>
<dbReference type="InterPro" id="IPR016181">
    <property type="entry name" value="Acyl_CoA_acyltransferase"/>
</dbReference>
<dbReference type="AlphaFoldDB" id="W9XE37"/>
<dbReference type="Proteomes" id="UP000019484">
    <property type="component" value="Unassembled WGS sequence"/>
</dbReference>
<comment type="caution">
    <text evidence="5">The sequence shown here is derived from an EMBL/GenBank/DDBJ whole genome shotgun (WGS) entry which is preliminary data.</text>
</comment>
<proteinExistence type="predicted"/>
<evidence type="ECO:0000256" key="1">
    <source>
        <dbReference type="ARBA" id="ARBA00022679"/>
    </source>
</evidence>
<dbReference type="HOGENOM" id="CLU_969767_0_0_1"/>
<dbReference type="Pfam" id="PF00583">
    <property type="entry name" value="Acetyltransf_1"/>
    <property type="match status" value="1"/>
</dbReference>
<evidence type="ECO:0000259" key="4">
    <source>
        <dbReference type="PROSITE" id="PS51186"/>
    </source>
</evidence>
<feature type="compositionally biased region" description="Polar residues" evidence="3">
    <location>
        <begin position="15"/>
        <end position="28"/>
    </location>
</feature>
<dbReference type="GO" id="GO:0007064">
    <property type="term" value="P:mitotic sister chromatid cohesion"/>
    <property type="evidence" value="ECO:0007669"/>
    <property type="project" value="TreeGrafter"/>
</dbReference>
<dbReference type="InterPro" id="IPR051556">
    <property type="entry name" value="N-term/lysine_N-AcTrnsfr"/>
</dbReference>
<feature type="region of interest" description="Disordered" evidence="3">
    <location>
        <begin position="64"/>
        <end position="87"/>
    </location>
</feature>
<dbReference type="RefSeq" id="XP_007728180.1">
    <property type="nucleotide sequence ID" value="XM_007729990.1"/>
</dbReference>
<sequence>MPQETLLSYFSKPITSVSNVPDSNTGRSNKARGHSEDGTVLLEDSLTKEGGLGVMGQLHQQSWKEVSKPMQGEAKTPNPEACDTDRKVSKESSLWSSLGQQGEYPKIIQIRQLPGTVITAIQKAHIPSIQRLTATTLPVRYGDAFFSSTLSEPTSFQLSRVVLYSSEPVGWIRCRLEPCSPNNNASLSKPALAQIYIQALALLSPYRGLGIATMLLNAVLESSIAKEDGTVCIYAHVWEKNQDALEWYGKRGFKRVVLMERYYKRLRPGGAWIVRKELDTG</sequence>
<gene>
    <name evidence="5" type="ORF">A1O1_09134</name>
</gene>
<dbReference type="CDD" id="cd04301">
    <property type="entry name" value="NAT_SF"/>
    <property type="match status" value="1"/>
</dbReference>
<organism evidence="5 6">
    <name type="scientific">Capronia coronata CBS 617.96</name>
    <dbReference type="NCBI Taxonomy" id="1182541"/>
    <lineage>
        <taxon>Eukaryota</taxon>
        <taxon>Fungi</taxon>
        <taxon>Dikarya</taxon>
        <taxon>Ascomycota</taxon>
        <taxon>Pezizomycotina</taxon>
        <taxon>Eurotiomycetes</taxon>
        <taxon>Chaetothyriomycetidae</taxon>
        <taxon>Chaetothyriales</taxon>
        <taxon>Herpotrichiellaceae</taxon>
        <taxon>Capronia</taxon>
    </lineage>
</organism>
<evidence type="ECO:0000256" key="2">
    <source>
        <dbReference type="ARBA" id="ARBA00023315"/>
    </source>
</evidence>
<feature type="domain" description="N-acetyltransferase" evidence="4">
    <location>
        <begin position="116"/>
        <end position="279"/>
    </location>
</feature>
<evidence type="ECO:0000256" key="3">
    <source>
        <dbReference type="SAM" id="MobiDB-lite"/>
    </source>
</evidence>
<keyword evidence="1" id="KW-0808">Transferase</keyword>
<dbReference type="eggNOG" id="KOG3138">
    <property type="taxonomic scope" value="Eukaryota"/>
</dbReference>
<reference evidence="5 6" key="1">
    <citation type="submission" date="2013-03" db="EMBL/GenBank/DDBJ databases">
        <title>The Genome Sequence of Capronia coronata CBS 617.96.</title>
        <authorList>
            <consortium name="The Broad Institute Genomics Platform"/>
            <person name="Cuomo C."/>
            <person name="de Hoog S."/>
            <person name="Gorbushina A."/>
            <person name="Walker B."/>
            <person name="Young S.K."/>
            <person name="Zeng Q."/>
            <person name="Gargeya S."/>
            <person name="Fitzgerald M."/>
            <person name="Haas B."/>
            <person name="Abouelleil A."/>
            <person name="Allen A.W."/>
            <person name="Alvarado L."/>
            <person name="Arachchi H.M."/>
            <person name="Berlin A.M."/>
            <person name="Chapman S.B."/>
            <person name="Gainer-Dewar J."/>
            <person name="Goldberg J."/>
            <person name="Griggs A."/>
            <person name="Gujja S."/>
            <person name="Hansen M."/>
            <person name="Howarth C."/>
            <person name="Imamovic A."/>
            <person name="Ireland A."/>
            <person name="Larimer J."/>
            <person name="McCowan C."/>
            <person name="Murphy C."/>
            <person name="Pearson M."/>
            <person name="Poon T.W."/>
            <person name="Priest M."/>
            <person name="Roberts A."/>
            <person name="Saif S."/>
            <person name="Shea T."/>
            <person name="Sisk P."/>
            <person name="Sykes S."/>
            <person name="Wortman J."/>
            <person name="Nusbaum C."/>
            <person name="Birren B."/>
        </authorList>
    </citation>
    <scope>NUCLEOTIDE SEQUENCE [LARGE SCALE GENOMIC DNA]</scope>
    <source>
        <strain evidence="5 6">CBS 617.96</strain>
    </source>
</reference>
<keyword evidence="6" id="KW-1185">Reference proteome</keyword>
<dbReference type="PROSITE" id="PS51186">
    <property type="entry name" value="GNAT"/>
    <property type="match status" value="1"/>
</dbReference>
<dbReference type="InterPro" id="IPR000182">
    <property type="entry name" value="GNAT_dom"/>
</dbReference>
<accession>W9XE37</accession>
<dbReference type="EMBL" id="AMWN01000011">
    <property type="protein sequence ID" value="EXJ78732.1"/>
    <property type="molecule type" value="Genomic_DNA"/>
</dbReference>
<evidence type="ECO:0000313" key="5">
    <source>
        <dbReference type="EMBL" id="EXJ78732.1"/>
    </source>
</evidence>
<name>W9XE37_9EURO</name>
<feature type="region of interest" description="Disordered" evidence="3">
    <location>
        <begin position="15"/>
        <end position="39"/>
    </location>
</feature>
<dbReference type="SUPFAM" id="SSF55729">
    <property type="entry name" value="Acyl-CoA N-acyltransferases (Nat)"/>
    <property type="match status" value="1"/>
</dbReference>
<evidence type="ECO:0000313" key="6">
    <source>
        <dbReference type="Proteomes" id="UP000019484"/>
    </source>
</evidence>
<dbReference type="Gene3D" id="3.40.630.30">
    <property type="match status" value="1"/>
</dbReference>
<dbReference type="STRING" id="1182541.W9XE37"/>
<dbReference type="PANTHER" id="PTHR42919">
    <property type="entry name" value="N-ALPHA-ACETYLTRANSFERASE"/>
    <property type="match status" value="1"/>
</dbReference>
<dbReference type="GeneID" id="19163979"/>
<dbReference type="GO" id="GO:0016747">
    <property type="term" value="F:acyltransferase activity, transferring groups other than amino-acyl groups"/>
    <property type="evidence" value="ECO:0007669"/>
    <property type="project" value="InterPro"/>
</dbReference>
<dbReference type="PANTHER" id="PTHR42919:SF8">
    <property type="entry name" value="N-ALPHA-ACETYLTRANSFERASE 50"/>
    <property type="match status" value="1"/>
</dbReference>
<dbReference type="OrthoDB" id="47374at2759"/>
<dbReference type="GO" id="GO:0031415">
    <property type="term" value="C:NatA complex"/>
    <property type="evidence" value="ECO:0007669"/>
    <property type="project" value="TreeGrafter"/>
</dbReference>
<keyword evidence="2" id="KW-0012">Acyltransferase</keyword>